<accession>A0A6L5YAH3</accession>
<dbReference type="SUPFAM" id="SSF55008">
    <property type="entry name" value="HMA, heavy metal-associated domain"/>
    <property type="match status" value="1"/>
</dbReference>
<organism evidence="1 2">
    <name type="scientific">Pyramidobacter porci</name>
    <dbReference type="NCBI Taxonomy" id="2605789"/>
    <lineage>
        <taxon>Bacteria</taxon>
        <taxon>Thermotogati</taxon>
        <taxon>Synergistota</taxon>
        <taxon>Synergistia</taxon>
        <taxon>Synergistales</taxon>
        <taxon>Dethiosulfovibrionaceae</taxon>
        <taxon>Pyramidobacter</taxon>
    </lineage>
</organism>
<gene>
    <name evidence="1" type="ORF">FYJ74_04465</name>
</gene>
<dbReference type="Gene3D" id="3.30.70.100">
    <property type="match status" value="1"/>
</dbReference>
<dbReference type="InterPro" id="IPR036163">
    <property type="entry name" value="HMA_dom_sf"/>
</dbReference>
<dbReference type="Proteomes" id="UP000473699">
    <property type="component" value="Unassembled WGS sequence"/>
</dbReference>
<protein>
    <submittedName>
        <fullName evidence="1">TIGR04076 family protein</fullName>
    </submittedName>
</protein>
<dbReference type="EMBL" id="VUNH01000003">
    <property type="protein sequence ID" value="MST55286.1"/>
    <property type="molecule type" value="Genomic_DNA"/>
</dbReference>
<proteinExistence type="predicted"/>
<dbReference type="NCBIfam" id="TIGR04076">
    <property type="entry name" value="TIGR04076 family protein"/>
    <property type="match status" value="1"/>
</dbReference>
<dbReference type="InterPro" id="IPR023811">
    <property type="entry name" value="CHP04076"/>
</dbReference>
<comment type="caution">
    <text evidence="1">The sequence shown here is derived from an EMBL/GenBank/DDBJ whole genome shotgun (WGS) entry which is preliminary data.</text>
</comment>
<sequence>MQHKCKITVLRKELYPDLQRKYLADPRSGPCPFYEEGQEFIFERYGGRDDFWTMGKGTQCSEAWDAISRYVYTALQGGSIMRNWTNDERVMIACCSDGTRPVIFKIERIDYKALFIKGLVCDVCREKIRKALTDVGGVTGVAYRGNFTEVMLEREVPDAVLKKAVEDCGEYRVLKID</sequence>
<evidence type="ECO:0000313" key="1">
    <source>
        <dbReference type="EMBL" id="MST55286.1"/>
    </source>
</evidence>
<reference evidence="1 2" key="1">
    <citation type="submission" date="2019-08" db="EMBL/GenBank/DDBJ databases">
        <title>In-depth cultivation of the pig gut microbiome towards novel bacterial diversity and tailored functional studies.</title>
        <authorList>
            <person name="Wylensek D."/>
            <person name="Hitch T.C.A."/>
            <person name="Clavel T."/>
        </authorList>
    </citation>
    <scope>NUCLEOTIDE SEQUENCE [LARGE SCALE GENOMIC DNA]</scope>
    <source>
        <strain evidence="1 2">SM-530-WT-4B</strain>
    </source>
</reference>
<dbReference type="GO" id="GO:0046872">
    <property type="term" value="F:metal ion binding"/>
    <property type="evidence" value="ECO:0007669"/>
    <property type="project" value="InterPro"/>
</dbReference>
<name>A0A6L5YAH3_9BACT</name>
<dbReference type="CDD" id="cd00371">
    <property type="entry name" value="HMA"/>
    <property type="match status" value="1"/>
</dbReference>
<keyword evidence="2" id="KW-1185">Reference proteome</keyword>
<dbReference type="AlphaFoldDB" id="A0A6L5YAH3"/>
<evidence type="ECO:0000313" key="2">
    <source>
        <dbReference type="Proteomes" id="UP000473699"/>
    </source>
</evidence>
<dbReference type="InterPro" id="IPR006121">
    <property type="entry name" value="HMA_dom"/>
</dbReference>